<accession>A0AA88W8J1</accession>
<sequence length="82" mass="9747">MGAFVPEIDQSTILAPALQSEWSQLIQQLDYWSYHDRLMKQGGRNGIGILWMKTWFLWIPLNFIRRRSLTKIVSILIKERQD</sequence>
<organism evidence="1 2">
    <name type="scientific">Escallonia herrerae</name>
    <dbReference type="NCBI Taxonomy" id="1293975"/>
    <lineage>
        <taxon>Eukaryota</taxon>
        <taxon>Viridiplantae</taxon>
        <taxon>Streptophyta</taxon>
        <taxon>Embryophyta</taxon>
        <taxon>Tracheophyta</taxon>
        <taxon>Spermatophyta</taxon>
        <taxon>Magnoliopsida</taxon>
        <taxon>eudicotyledons</taxon>
        <taxon>Gunneridae</taxon>
        <taxon>Pentapetalae</taxon>
        <taxon>asterids</taxon>
        <taxon>campanulids</taxon>
        <taxon>Escalloniales</taxon>
        <taxon>Escalloniaceae</taxon>
        <taxon>Escallonia</taxon>
    </lineage>
</organism>
<evidence type="ECO:0000313" key="2">
    <source>
        <dbReference type="Proteomes" id="UP001188597"/>
    </source>
</evidence>
<reference evidence="1" key="1">
    <citation type="submission" date="2022-12" db="EMBL/GenBank/DDBJ databases">
        <title>Draft genome assemblies for two species of Escallonia (Escalloniales).</title>
        <authorList>
            <person name="Chanderbali A."/>
            <person name="Dervinis C."/>
            <person name="Anghel I."/>
            <person name="Soltis D."/>
            <person name="Soltis P."/>
            <person name="Zapata F."/>
        </authorList>
    </citation>
    <scope>NUCLEOTIDE SEQUENCE</scope>
    <source>
        <strain evidence="1">UCBG64.0493</strain>
        <tissue evidence="1">Leaf</tissue>
    </source>
</reference>
<dbReference type="EMBL" id="JAVXUP010000751">
    <property type="protein sequence ID" value="KAK3021610.1"/>
    <property type="molecule type" value="Genomic_DNA"/>
</dbReference>
<dbReference type="Proteomes" id="UP001188597">
    <property type="component" value="Unassembled WGS sequence"/>
</dbReference>
<dbReference type="AlphaFoldDB" id="A0AA88W8J1"/>
<comment type="caution">
    <text evidence="1">The sequence shown here is derived from an EMBL/GenBank/DDBJ whole genome shotgun (WGS) entry which is preliminary data.</text>
</comment>
<keyword evidence="2" id="KW-1185">Reference proteome</keyword>
<gene>
    <name evidence="1" type="ORF">RJ639_045243</name>
</gene>
<protein>
    <submittedName>
        <fullName evidence="1">Uncharacterized protein</fullName>
    </submittedName>
</protein>
<name>A0AA88W8J1_9ASTE</name>
<proteinExistence type="predicted"/>
<evidence type="ECO:0000313" key="1">
    <source>
        <dbReference type="EMBL" id="KAK3021610.1"/>
    </source>
</evidence>